<evidence type="ECO:0000256" key="4">
    <source>
        <dbReference type="SAM" id="MobiDB-lite"/>
    </source>
</evidence>
<evidence type="ECO:0000256" key="1">
    <source>
        <dbReference type="ARBA" id="ARBA00023015"/>
    </source>
</evidence>
<dbReference type="InterPro" id="IPR036388">
    <property type="entry name" value="WH-like_DNA-bd_sf"/>
</dbReference>
<dbReference type="Proteomes" id="UP000611945">
    <property type="component" value="Unassembled WGS sequence"/>
</dbReference>
<keyword evidence="7" id="KW-1185">Reference proteome</keyword>
<evidence type="ECO:0000256" key="3">
    <source>
        <dbReference type="ARBA" id="ARBA00023163"/>
    </source>
</evidence>
<dbReference type="InterPro" id="IPR000792">
    <property type="entry name" value="Tscrpt_reg_LuxR_C"/>
</dbReference>
<dbReference type="InterPro" id="IPR011990">
    <property type="entry name" value="TPR-like_helical_dom_sf"/>
</dbReference>
<dbReference type="SMART" id="SM00421">
    <property type="entry name" value="HTH_LUXR"/>
    <property type="match status" value="1"/>
</dbReference>
<dbReference type="Gene3D" id="1.10.10.10">
    <property type="entry name" value="Winged helix-like DNA-binding domain superfamily/Winged helix DNA-binding domain"/>
    <property type="match status" value="1"/>
</dbReference>
<keyword evidence="3" id="KW-0804">Transcription</keyword>
<dbReference type="PANTHER" id="PTHR44688:SF16">
    <property type="entry name" value="DNA-BINDING TRANSCRIPTIONAL ACTIVATOR DEVR_DOSR"/>
    <property type="match status" value="1"/>
</dbReference>
<keyword evidence="2" id="KW-0238">DNA-binding</keyword>
<dbReference type="PANTHER" id="PTHR44688">
    <property type="entry name" value="DNA-BINDING TRANSCRIPTIONAL ACTIVATOR DEVR_DOSR"/>
    <property type="match status" value="1"/>
</dbReference>
<dbReference type="EMBL" id="JACSQG010000004">
    <property type="protein sequence ID" value="MBD7977471.1"/>
    <property type="molecule type" value="Genomic_DNA"/>
</dbReference>
<keyword evidence="1" id="KW-0805">Transcription regulation</keyword>
<feature type="domain" description="HTH luxR-type" evidence="5">
    <location>
        <begin position="830"/>
        <end position="895"/>
    </location>
</feature>
<dbReference type="SUPFAM" id="SSF46894">
    <property type="entry name" value="C-terminal effector domain of the bipartite response regulators"/>
    <property type="match status" value="1"/>
</dbReference>
<dbReference type="Pfam" id="PF17874">
    <property type="entry name" value="TPR_MalT"/>
    <property type="match status" value="1"/>
</dbReference>
<dbReference type="Gene3D" id="1.25.40.10">
    <property type="entry name" value="Tetratricopeptide repeat domain"/>
    <property type="match status" value="1"/>
</dbReference>
<name>A0ABR8TNY3_9PSED</name>
<accession>A0ABR8TNY3</accession>
<evidence type="ECO:0000259" key="5">
    <source>
        <dbReference type="PROSITE" id="PS50043"/>
    </source>
</evidence>
<dbReference type="InterPro" id="IPR016032">
    <property type="entry name" value="Sig_transdc_resp-reg_C-effctor"/>
</dbReference>
<dbReference type="Pfam" id="PF00196">
    <property type="entry name" value="GerE"/>
    <property type="match status" value="1"/>
</dbReference>
<evidence type="ECO:0000256" key="2">
    <source>
        <dbReference type="ARBA" id="ARBA00023125"/>
    </source>
</evidence>
<organism evidence="6 7">
    <name type="scientific">Serpens gallinarum</name>
    <dbReference type="NCBI Taxonomy" id="2763075"/>
    <lineage>
        <taxon>Bacteria</taxon>
        <taxon>Pseudomonadati</taxon>
        <taxon>Pseudomonadota</taxon>
        <taxon>Gammaproteobacteria</taxon>
        <taxon>Pseudomonadales</taxon>
        <taxon>Pseudomonadaceae</taxon>
        <taxon>Pseudomonas</taxon>
    </lineage>
</organism>
<protein>
    <submittedName>
        <fullName evidence="6">Helix-turn-helix transcriptional regulator</fullName>
    </submittedName>
</protein>
<dbReference type="CDD" id="cd06170">
    <property type="entry name" value="LuxR_C_like"/>
    <property type="match status" value="1"/>
</dbReference>
<comment type="caution">
    <text evidence="6">The sequence shown here is derived from an EMBL/GenBank/DDBJ whole genome shotgun (WGS) entry which is preliminary data.</text>
</comment>
<sequence>MDVVSGSGSLARPTRLPPPTSAGYLPRPRIQALFAANPQARLILLCAPAGFGKSTALGELVMAQQPGSTCAWLALGDGDDDPARFLMRLINALRTVLPGFGEDALAYLCNTMSTPVTVVMESVLVELTRLTHPLLVVLDDFQVTDKELLAALGRLILLASPGFTLAIGARTQPALNLATLRAKGLLLDIGPEELRLDPTEARDYLHYRGLRLDEAGLQTLYAQTEGWMIGVQLVSLWLSHQPQGSSLQSIPAGDQTAVGDYLLCSVFEQLSTELQDVLLALSVASQLSGELANALTGREDGQALLESLEVRQLFLVPLDRERQWYRFHHLFADFLRNRLRQQSFERFKQLHFKASLWFTNHRMQNLAIEHASLADDPEMLAALVDGYGLELINRGQLNRLYRWRLQVPDSIVERYPVLMLADVWDKAAKQALPEANRLLDELLSRWSGEVDVPLREGYLAALAVKSMLALQKDDLDVCVSLARKIEAQLGQHAAFLEVAMLVIGALALVMLAQPDQARRLLALAQQRNHFLEGRYLDMQLSNVEVMLALEQGQLRQAQHLSEQLRARMVPGFGETSPALALPVISACLIAYHQGRFGGLEERLHWALKHVDVINPIDLYAQGLLCLARLQRTQGHIKEAMASLAAMQNLASRNQSWRFYAQAVAEEIALIVQEPGDDSFKRAEQRLKSIEWSRLAASYAQRTFNPVTLFLGLSRIRLYQKRGQYSEALHEITQLRGQLQKGWHGLQHLRLDVLAALSYQRLGYQERAQSLLVQALMRAEREGLRSVFIEEGQAVRVMLLQLEAAERHPALQGFLRDLLGFWPGSQVPAAQEAPSDGLTARELDVMRLAAQGMSNEEIGQQLSLALGTVKWHLHNIYAKLKVRNRTQAIRRARELEML</sequence>
<evidence type="ECO:0000313" key="6">
    <source>
        <dbReference type="EMBL" id="MBD7977471.1"/>
    </source>
</evidence>
<dbReference type="PRINTS" id="PR00038">
    <property type="entry name" value="HTHLUXR"/>
</dbReference>
<dbReference type="PROSITE" id="PS50043">
    <property type="entry name" value="HTH_LUXR_2"/>
    <property type="match status" value="1"/>
</dbReference>
<dbReference type="Pfam" id="PF25873">
    <property type="entry name" value="WHD_MalT"/>
    <property type="match status" value="1"/>
</dbReference>
<feature type="region of interest" description="Disordered" evidence="4">
    <location>
        <begin position="1"/>
        <end position="23"/>
    </location>
</feature>
<dbReference type="RefSeq" id="WP_251836247.1">
    <property type="nucleotide sequence ID" value="NZ_JACSQG010000004.1"/>
</dbReference>
<dbReference type="PROSITE" id="PS00622">
    <property type="entry name" value="HTH_LUXR_1"/>
    <property type="match status" value="1"/>
</dbReference>
<gene>
    <name evidence="6" type="ORF">H9642_09745</name>
</gene>
<evidence type="ECO:0000313" key="7">
    <source>
        <dbReference type="Proteomes" id="UP000611945"/>
    </source>
</evidence>
<dbReference type="InterPro" id="IPR059106">
    <property type="entry name" value="WHD_MalT"/>
</dbReference>
<reference evidence="6 7" key="1">
    <citation type="submission" date="2020-08" db="EMBL/GenBank/DDBJ databases">
        <title>A Genomic Blueprint of the Chicken Gut Microbiome.</title>
        <authorList>
            <person name="Gilroy R."/>
            <person name="Ravi A."/>
            <person name="Getino M."/>
            <person name="Pursley I."/>
            <person name="Horton D.L."/>
            <person name="Alikhan N.-F."/>
            <person name="Baker D."/>
            <person name="Gharbi K."/>
            <person name="Hall N."/>
            <person name="Watson M."/>
            <person name="Adriaenssens E.M."/>
            <person name="Foster-Nyarko E."/>
            <person name="Jarju S."/>
            <person name="Secka A."/>
            <person name="Antonio M."/>
            <person name="Oren A."/>
            <person name="Chaudhuri R."/>
            <person name="La Ragione R.M."/>
            <person name="Hildebrand F."/>
            <person name="Pallen M.J."/>
        </authorList>
    </citation>
    <scope>NUCLEOTIDE SEQUENCE [LARGE SCALE GENOMIC DNA]</scope>
    <source>
        <strain evidence="6 7">Sa2CUA2</strain>
    </source>
</reference>
<dbReference type="InterPro" id="IPR041617">
    <property type="entry name" value="TPR_MalT"/>
</dbReference>
<proteinExistence type="predicted"/>